<evidence type="ECO:0008006" key="3">
    <source>
        <dbReference type="Google" id="ProtNLM"/>
    </source>
</evidence>
<comment type="caution">
    <text evidence="1">The sequence shown here is derived from an EMBL/GenBank/DDBJ whole genome shotgun (WGS) entry which is preliminary data.</text>
</comment>
<dbReference type="GO" id="GO:0003676">
    <property type="term" value="F:nucleic acid binding"/>
    <property type="evidence" value="ECO:0007669"/>
    <property type="project" value="InterPro"/>
</dbReference>
<dbReference type="InterPro" id="IPR036397">
    <property type="entry name" value="RNaseH_sf"/>
</dbReference>
<dbReference type="AlphaFoldDB" id="A0A1V1PHX9"/>
<dbReference type="SUPFAM" id="SSF53098">
    <property type="entry name" value="Ribonuclease H-like"/>
    <property type="match status" value="1"/>
</dbReference>
<organism evidence="1 2">
    <name type="scientific">Candidatus Magnetoglobus multicellularis str. Araruama</name>
    <dbReference type="NCBI Taxonomy" id="890399"/>
    <lineage>
        <taxon>Bacteria</taxon>
        <taxon>Pseudomonadati</taxon>
        <taxon>Thermodesulfobacteriota</taxon>
        <taxon>Desulfobacteria</taxon>
        <taxon>Desulfobacterales</taxon>
        <taxon>Desulfobacteraceae</taxon>
        <taxon>Candidatus Magnetoglobus</taxon>
    </lineage>
</organism>
<dbReference type="EMBL" id="ATBP01000008">
    <property type="protein sequence ID" value="ETR74390.1"/>
    <property type="molecule type" value="Genomic_DNA"/>
</dbReference>
<name>A0A1V1PHX9_9BACT</name>
<evidence type="ECO:0000313" key="1">
    <source>
        <dbReference type="EMBL" id="ETR74390.1"/>
    </source>
</evidence>
<dbReference type="Proteomes" id="UP000189670">
    <property type="component" value="Unassembled WGS sequence"/>
</dbReference>
<dbReference type="InterPro" id="IPR012337">
    <property type="entry name" value="RNaseH-like_sf"/>
</dbReference>
<proteinExistence type="predicted"/>
<gene>
    <name evidence="1" type="ORF">OMM_06353</name>
</gene>
<sequence length="98" mass="11361">MHSDNKISVPEQYLHKFTKSEINEYPVKQYDGTIHVINSDSMMAMVEEYLRNETLFGFDTETQPSFKKGKNNPPSLLQLATQDVVILFQISKSFFLKL</sequence>
<dbReference type="Gene3D" id="3.30.420.10">
    <property type="entry name" value="Ribonuclease H-like superfamily/Ribonuclease H"/>
    <property type="match status" value="1"/>
</dbReference>
<evidence type="ECO:0000313" key="2">
    <source>
        <dbReference type="Proteomes" id="UP000189670"/>
    </source>
</evidence>
<accession>A0A1V1PHX9</accession>
<protein>
    <recommendedName>
        <fullName evidence="3">3'-5' exonuclease domain-containing protein</fullName>
    </recommendedName>
</protein>
<reference evidence="2" key="1">
    <citation type="submission" date="2012-11" db="EMBL/GenBank/DDBJ databases">
        <authorList>
            <person name="Lucero-Rivera Y.E."/>
            <person name="Tovar-Ramirez D."/>
        </authorList>
    </citation>
    <scope>NUCLEOTIDE SEQUENCE [LARGE SCALE GENOMIC DNA]</scope>
    <source>
        <strain evidence="2">Araruama</strain>
    </source>
</reference>